<accession>A0AAW9U154</accession>
<evidence type="ECO:0000313" key="2">
    <source>
        <dbReference type="Proteomes" id="UP000429484"/>
    </source>
</evidence>
<dbReference type="EMBL" id="WISR01000292">
    <property type="protein sequence ID" value="MQW38072.1"/>
    <property type="molecule type" value="Genomic_DNA"/>
</dbReference>
<gene>
    <name evidence="1" type="ORF">GHK53_36395</name>
</gene>
<proteinExistence type="predicted"/>
<evidence type="ECO:0000313" key="1">
    <source>
        <dbReference type="EMBL" id="MQW38072.1"/>
    </source>
</evidence>
<dbReference type="Proteomes" id="UP000429484">
    <property type="component" value="Unassembled WGS sequence"/>
</dbReference>
<reference evidence="1 2" key="1">
    <citation type="journal article" date="2013" name="Genome Biol.">
        <title>Comparative genomics of the core and accessory genomes of 48 Sinorhizobium strains comprising five genospecies.</title>
        <authorList>
            <person name="Sugawara M."/>
            <person name="Epstein B."/>
            <person name="Badgley B.D."/>
            <person name="Unno T."/>
            <person name="Xu L."/>
            <person name="Reese J."/>
            <person name="Gyaneshwar P."/>
            <person name="Denny R."/>
            <person name="Mudge J."/>
            <person name="Bharti A.K."/>
            <person name="Farmer A.D."/>
            <person name="May G.D."/>
            <person name="Woodward J.E."/>
            <person name="Medigue C."/>
            <person name="Vallenet D."/>
            <person name="Lajus A."/>
            <person name="Rouy Z."/>
            <person name="Martinez-Vaz B."/>
            <person name="Tiffin P."/>
            <person name="Young N.D."/>
            <person name="Sadowsky M.J."/>
        </authorList>
    </citation>
    <scope>NUCLEOTIDE SEQUENCE [LARGE SCALE GENOMIC DNA]</scope>
    <source>
        <strain evidence="1 2">N6B1</strain>
    </source>
</reference>
<sequence>MPQDGDSDDFRHDLIIASDDGNILHIPREVWDQPAYRVNEQTFQTDDWKVVRDLLQCGVMLAAVPPTLPPDKPKPLGTCWLVNIEGLKKSTKFHYRGK</sequence>
<comment type="caution">
    <text evidence="1">The sequence shown here is derived from an EMBL/GenBank/DDBJ whole genome shotgun (WGS) entry which is preliminary data.</text>
</comment>
<protein>
    <submittedName>
        <fullName evidence="1">Uncharacterized protein</fullName>
    </submittedName>
</protein>
<organism evidence="1 2">
    <name type="scientific">Rhizobium meliloti</name>
    <name type="common">Ensifer meliloti</name>
    <name type="synonym">Sinorhizobium meliloti</name>
    <dbReference type="NCBI Taxonomy" id="382"/>
    <lineage>
        <taxon>Bacteria</taxon>
        <taxon>Pseudomonadati</taxon>
        <taxon>Pseudomonadota</taxon>
        <taxon>Alphaproteobacteria</taxon>
        <taxon>Hyphomicrobiales</taxon>
        <taxon>Rhizobiaceae</taxon>
        <taxon>Sinorhizobium/Ensifer group</taxon>
        <taxon>Sinorhizobium</taxon>
    </lineage>
</organism>
<name>A0AAW9U154_RHIML</name>
<dbReference type="AlphaFoldDB" id="A0AAW9U154"/>
<dbReference type="RefSeq" id="WP_013845365.1">
    <property type="nucleotide sequence ID" value="NZ_FNYP01000045.1"/>
</dbReference>